<keyword evidence="1" id="KW-0472">Membrane</keyword>
<dbReference type="RefSeq" id="WP_425294932.1">
    <property type="nucleotide sequence ID" value="NZ_CACSIP010000006.1"/>
</dbReference>
<dbReference type="InterPro" id="IPR054188">
    <property type="entry name" value="DUF6893"/>
</dbReference>
<keyword evidence="3" id="KW-1185">Reference proteome</keyword>
<sequence length="39" mass="4313">MEVVGWIATVVAAVVVVLAVTLGIRSIPDAQRYLKMRRM</sequence>
<proteinExistence type="predicted"/>
<dbReference type="Pfam" id="PF21833">
    <property type="entry name" value="DUF6893"/>
    <property type="match status" value="1"/>
</dbReference>
<evidence type="ECO:0000313" key="2">
    <source>
        <dbReference type="EMBL" id="CAA0098260.1"/>
    </source>
</evidence>
<evidence type="ECO:0000313" key="3">
    <source>
        <dbReference type="Proteomes" id="UP000430146"/>
    </source>
</evidence>
<keyword evidence="1" id="KW-0812">Transmembrane</keyword>
<gene>
    <name evidence="2" type="ORF">AELLOGFF_03092</name>
</gene>
<accession>A0A5S9P4M8</accession>
<protein>
    <submittedName>
        <fullName evidence="2">Uncharacterized protein</fullName>
    </submittedName>
</protein>
<keyword evidence="1" id="KW-1133">Transmembrane helix</keyword>
<dbReference type="AlphaFoldDB" id="A0A5S9P4M8"/>
<reference evidence="2 3" key="1">
    <citation type="submission" date="2019-11" db="EMBL/GenBank/DDBJ databases">
        <authorList>
            <person name="Holert J."/>
        </authorList>
    </citation>
    <scope>NUCLEOTIDE SEQUENCE [LARGE SCALE GENOMIC DNA]</scope>
    <source>
        <strain evidence="2">BC8_1</strain>
    </source>
</reference>
<evidence type="ECO:0000256" key="1">
    <source>
        <dbReference type="SAM" id="Phobius"/>
    </source>
</evidence>
<organism evidence="2 3">
    <name type="scientific">Mycolicibacterium vanbaalenii</name>
    <name type="common">Mycobacterium vanbaalenii</name>
    <dbReference type="NCBI Taxonomy" id="110539"/>
    <lineage>
        <taxon>Bacteria</taxon>
        <taxon>Bacillati</taxon>
        <taxon>Actinomycetota</taxon>
        <taxon>Actinomycetes</taxon>
        <taxon>Mycobacteriales</taxon>
        <taxon>Mycobacteriaceae</taxon>
        <taxon>Mycolicibacterium</taxon>
    </lineage>
</organism>
<dbReference type="Proteomes" id="UP000430146">
    <property type="component" value="Unassembled WGS sequence"/>
</dbReference>
<name>A0A5S9P4M8_MYCVN</name>
<dbReference type="EMBL" id="CACSIP010000006">
    <property type="protein sequence ID" value="CAA0098260.1"/>
    <property type="molecule type" value="Genomic_DNA"/>
</dbReference>
<feature type="transmembrane region" description="Helical" evidence="1">
    <location>
        <begin position="6"/>
        <end position="28"/>
    </location>
</feature>